<reference evidence="2" key="1">
    <citation type="submission" date="2022-10" db="EMBL/GenBank/DDBJ databases">
        <title>The complete genomes of actinobacterial strains from the NBC collection.</title>
        <authorList>
            <person name="Joergensen T.S."/>
            <person name="Alvarez Arevalo M."/>
            <person name="Sterndorff E.B."/>
            <person name="Faurdal D."/>
            <person name="Vuksanovic O."/>
            <person name="Mourched A.-S."/>
            <person name="Charusanti P."/>
            <person name="Shaw S."/>
            <person name="Blin K."/>
            <person name="Weber T."/>
        </authorList>
    </citation>
    <scope>NUCLEOTIDE SEQUENCE</scope>
    <source>
        <strain evidence="2">NBC_00256</strain>
    </source>
</reference>
<dbReference type="Proteomes" id="UP001432190">
    <property type="component" value="Chromosome"/>
</dbReference>
<name>A0ABZ1SEM9_9ACTN</name>
<evidence type="ECO:0000313" key="2">
    <source>
        <dbReference type="EMBL" id="WUP52274.1"/>
    </source>
</evidence>
<dbReference type="EMBL" id="CP108084">
    <property type="protein sequence ID" value="WUP52274.1"/>
    <property type="molecule type" value="Genomic_DNA"/>
</dbReference>
<keyword evidence="1" id="KW-1133">Transmembrane helix</keyword>
<evidence type="ECO:0000313" key="3">
    <source>
        <dbReference type="Proteomes" id="UP001432190"/>
    </source>
</evidence>
<organism evidence="2 3">
    <name type="scientific">Micromonospora globbae</name>
    <dbReference type="NCBI Taxonomy" id="1894969"/>
    <lineage>
        <taxon>Bacteria</taxon>
        <taxon>Bacillati</taxon>
        <taxon>Actinomycetota</taxon>
        <taxon>Actinomycetes</taxon>
        <taxon>Micromonosporales</taxon>
        <taxon>Micromonosporaceae</taxon>
        <taxon>Micromonospora</taxon>
    </lineage>
</organism>
<feature type="transmembrane region" description="Helical" evidence="1">
    <location>
        <begin position="137"/>
        <end position="156"/>
    </location>
</feature>
<dbReference type="RefSeq" id="WP_328853335.1">
    <property type="nucleotide sequence ID" value="NZ_CP108084.1"/>
</dbReference>
<evidence type="ECO:0000256" key="1">
    <source>
        <dbReference type="SAM" id="Phobius"/>
    </source>
</evidence>
<protein>
    <recommendedName>
        <fullName evidence="4">DUF998 domain-containing protein</fullName>
    </recommendedName>
</protein>
<feature type="transmembrane region" description="Helical" evidence="1">
    <location>
        <begin position="50"/>
        <end position="70"/>
    </location>
</feature>
<accession>A0ABZ1SEM9</accession>
<keyword evidence="3" id="KW-1185">Reference proteome</keyword>
<evidence type="ECO:0008006" key="4">
    <source>
        <dbReference type="Google" id="ProtNLM"/>
    </source>
</evidence>
<feature type="transmembrane region" description="Helical" evidence="1">
    <location>
        <begin position="168"/>
        <end position="188"/>
    </location>
</feature>
<sequence>MRRWAWFGPAFVVAFVASIVVGGALATGDALYLPDASVADLRTFYGHNLPAVVAQSALQVLAAVALYLFGRGLHRSLWPDRLDGLDRLGRVAAWGNAAAAGFLLLSVLTSVALAAVAERAGAGVVSALGTATLLCGGALHLAGLAVFVTASSVAGLRRRTRGRWVFRYGRWAGPLVAVSVVSIVWPPLLRLEPLWRLVAIVWIVGVTVAALRNGLDRTPRAAGRAVTSHPS</sequence>
<keyword evidence="1" id="KW-0472">Membrane</keyword>
<gene>
    <name evidence="2" type="ORF">OG994_12460</name>
</gene>
<keyword evidence="1" id="KW-0812">Transmembrane</keyword>
<proteinExistence type="predicted"/>
<feature type="transmembrane region" description="Helical" evidence="1">
    <location>
        <begin position="91"/>
        <end position="117"/>
    </location>
</feature>
<feature type="transmembrane region" description="Helical" evidence="1">
    <location>
        <begin position="194"/>
        <end position="211"/>
    </location>
</feature>